<dbReference type="Proteomes" id="UP000197290">
    <property type="component" value="Unassembled WGS sequence"/>
</dbReference>
<name>A0A245ZNS4_9SPHN</name>
<comment type="caution">
    <text evidence="1">The sequence shown here is derived from an EMBL/GenBank/DDBJ whole genome shotgun (WGS) entry which is preliminary data.</text>
</comment>
<accession>A0A245ZNS4</accession>
<dbReference type="EMBL" id="NBBI01000002">
    <property type="protein sequence ID" value="OWK31392.1"/>
    <property type="molecule type" value="Genomic_DNA"/>
</dbReference>
<protein>
    <submittedName>
        <fullName evidence="1">Uncharacterized protein</fullName>
    </submittedName>
</protein>
<proteinExistence type="predicted"/>
<evidence type="ECO:0000313" key="1">
    <source>
        <dbReference type="EMBL" id="OWK31392.1"/>
    </source>
</evidence>
<keyword evidence="2" id="KW-1185">Reference proteome</keyword>
<gene>
    <name evidence="1" type="ORF">SPDO_14010</name>
</gene>
<dbReference type="AlphaFoldDB" id="A0A245ZNS4"/>
<sequence>MNDRMISITPSGWKDVTQISFPASHNGIWFGPGDGVVSVDDDKEYYYRRAEYELEMAQRTEVPEAVKAHYTLAGYYLDKVYNDEANAAAPSLP</sequence>
<reference evidence="1 2" key="1">
    <citation type="submission" date="2017-03" db="EMBL/GenBank/DDBJ databases">
        <title>Genome sequence of Sphingomonas dokdonensis DSM 21029.</title>
        <authorList>
            <person name="Poehlein A."/>
            <person name="Wuebbeler J.H."/>
            <person name="Steinbuechel A."/>
            <person name="Daniel R."/>
        </authorList>
    </citation>
    <scope>NUCLEOTIDE SEQUENCE [LARGE SCALE GENOMIC DNA]</scope>
    <source>
        <strain evidence="1 2">DSM 21029</strain>
    </source>
</reference>
<organism evidence="1 2">
    <name type="scientific">Sphingomonas dokdonensis</name>
    <dbReference type="NCBI Taxonomy" id="344880"/>
    <lineage>
        <taxon>Bacteria</taxon>
        <taxon>Pseudomonadati</taxon>
        <taxon>Pseudomonadota</taxon>
        <taxon>Alphaproteobacteria</taxon>
        <taxon>Sphingomonadales</taxon>
        <taxon>Sphingomonadaceae</taxon>
        <taxon>Sphingomonas</taxon>
    </lineage>
</organism>
<evidence type="ECO:0000313" key="2">
    <source>
        <dbReference type="Proteomes" id="UP000197290"/>
    </source>
</evidence>